<gene>
    <name evidence="2" type="ORF">GCM10008939_02520</name>
</gene>
<keyword evidence="3" id="KW-1185">Reference proteome</keyword>
<sequence length="73" mass="7797">MPEVYQRRLTGVRQARAVRPDLTPPSDLPGLPDLNSPLLASGLPRGGPGAPHQHAAHAPHPGKRAHFTLQAML</sequence>
<proteinExistence type="predicted"/>
<dbReference type="AlphaFoldDB" id="A0A917P5D6"/>
<evidence type="ECO:0000256" key="1">
    <source>
        <dbReference type="SAM" id="MobiDB-lite"/>
    </source>
</evidence>
<dbReference type="Proteomes" id="UP000635726">
    <property type="component" value="Unassembled WGS sequence"/>
</dbReference>
<evidence type="ECO:0000313" key="2">
    <source>
        <dbReference type="EMBL" id="GGJ62185.1"/>
    </source>
</evidence>
<dbReference type="EMBL" id="BMOE01000001">
    <property type="protein sequence ID" value="GGJ62185.1"/>
    <property type="molecule type" value="Genomic_DNA"/>
</dbReference>
<organism evidence="2 3">
    <name type="scientific">Deinococcus aquiradiocola</name>
    <dbReference type="NCBI Taxonomy" id="393059"/>
    <lineage>
        <taxon>Bacteria</taxon>
        <taxon>Thermotogati</taxon>
        <taxon>Deinococcota</taxon>
        <taxon>Deinococci</taxon>
        <taxon>Deinococcales</taxon>
        <taxon>Deinococcaceae</taxon>
        <taxon>Deinococcus</taxon>
    </lineage>
</organism>
<comment type="caution">
    <text evidence="2">The sequence shown here is derived from an EMBL/GenBank/DDBJ whole genome shotgun (WGS) entry which is preliminary data.</text>
</comment>
<reference evidence="2" key="2">
    <citation type="submission" date="2020-09" db="EMBL/GenBank/DDBJ databases">
        <authorList>
            <person name="Sun Q."/>
            <person name="Ohkuma M."/>
        </authorList>
    </citation>
    <scope>NUCLEOTIDE SEQUENCE</scope>
    <source>
        <strain evidence="2">JCM 14371</strain>
    </source>
</reference>
<name>A0A917P5D6_9DEIO</name>
<evidence type="ECO:0000313" key="3">
    <source>
        <dbReference type="Proteomes" id="UP000635726"/>
    </source>
</evidence>
<accession>A0A917P5D6</accession>
<protein>
    <submittedName>
        <fullName evidence="2">Uncharacterized protein</fullName>
    </submittedName>
</protein>
<reference evidence="2" key="1">
    <citation type="journal article" date="2014" name="Int. J. Syst. Evol. Microbiol.">
        <title>Complete genome sequence of Corynebacterium casei LMG S-19264T (=DSM 44701T), isolated from a smear-ripened cheese.</title>
        <authorList>
            <consortium name="US DOE Joint Genome Institute (JGI-PGF)"/>
            <person name="Walter F."/>
            <person name="Albersmeier A."/>
            <person name="Kalinowski J."/>
            <person name="Ruckert C."/>
        </authorList>
    </citation>
    <scope>NUCLEOTIDE SEQUENCE</scope>
    <source>
        <strain evidence="2">JCM 14371</strain>
    </source>
</reference>
<feature type="region of interest" description="Disordered" evidence="1">
    <location>
        <begin position="1"/>
        <end position="62"/>
    </location>
</feature>